<comment type="caution">
    <text evidence="2">The sequence shown here is derived from an EMBL/GenBank/DDBJ whole genome shotgun (WGS) entry which is preliminary data.</text>
</comment>
<evidence type="ECO:0000256" key="1">
    <source>
        <dbReference type="SAM" id="MobiDB-lite"/>
    </source>
</evidence>
<dbReference type="AlphaFoldDB" id="A0AAV7W8S7"/>
<proteinExistence type="predicted"/>
<organism evidence="2 3">
    <name type="scientific">Pleurodeles waltl</name>
    <name type="common">Iberian ribbed newt</name>
    <dbReference type="NCBI Taxonomy" id="8319"/>
    <lineage>
        <taxon>Eukaryota</taxon>
        <taxon>Metazoa</taxon>
        <taxon>Chordata</taxon>
        <taxon>Craniata</taxon>
        <taxon>Vertebrata</taxon>
        <taxon>Euteleostomi</taxon>
        <taxon>Amphibia</taxon>
        <taxon>Batrachia</taxon>
        <taxon>Caudata</taxon>
        <taxon>Salamandroidea</taxon>
        <taxon>Salamandridae</taxon>
        <taxon>Pleurodelinae</taxon>
        <taxon>Pleurodeles</taxon>
    </lineage>
</organism>
<feature type="region of interest" description="Disordered" evidence="1">
    <location>
        <begin position="61"/>
        <end position="83"/>
    </location>
</feature>
<protein>
    <submittedName>
        <fullName evidence="2">Uncharacterized protein</fullName>
    </submittedName>
</protein>
<sequence>MGNPDLKGLVHGLRLFHGRFSSFHPINQFVMVRSRLHQAASGVPSPLSFHLTGRAPPHVYSGQGAGLGRATPPPPRQPRSGGRSMLLRAILAVSRSLVGQMRVLAAGSSSPSAALRANSQCSRQGRAAPLRSANAPVSPMGPPAASPPRASKK</sequence>
<accession>A0AAV7W8S7</accession>
<feature type="region of interest" description="Disordered" evidence="1">
    <location>
        <begin position="107"/>
        <end position="153"/>
    </location>
</feature>
<evidence type="ECO:0000313" key="2">
    <source>
        <dbReference type="EMBL" id="KAJ1210337.1"/>
    </source>
</evidence>
<keyword evidence="3" id="KW-1185">Reference proteome</keyword>
<dbReference type="Proteomes" id="UP001066276">
    <property type="component" value="Chromosome 1_2"/>
</dbReference>
<name>A0AAV7W8S7_PLEWA</name>
<reference evidence="2" key="1">
    <citation type="journal article" date="2022" name="bioRxiv">
        <title>Sequencing and chromosome-scale assembly of the giantPleurodeles waltlgenome.</title>
        <authorList>
            <person name="Brown T."/>
            <person name="Elewa A."/>
            <person name="Iarovenko S."/>
            <person name="Subramanian E."/>
            <person name="Araus A.J."/>
            <person name="Petzold A."/>
            <person name="Susuki M."/>
            <person name="Suzuki K.-i.T."/>
            <person name="Hayashi T."/>
            <person name="Toyoda A."/>
            <person name="Oliveira C."/>
            <person name="Osipova E."/>
            <person name="Leigh N.D."/>
            <person name="Simon A."/>
            <person name="Yun M.H."/>
        </authorList>
    </citation>
    <scope>NUCLEOTIDE SEQUENCE</scope>
    <source>
        <strain evidence="2">20211129_DDA</strain>
        <tissue evidence="2">Liver</tissue>
    </source>
</reference>
<gene>
    <name evidence="2" type="ORF">NDU88_005703</name>
</gene>
<evidence type="ECO:0000313" key="3">
    <source>
        <dbReference type="Proteomes" id="UP001066276"/>
    </source>
</evidence>
<dbReference type="EMBL" id="JANPWB010000002">
    <property type="protein sequence ID" value="KAJ1210337.1"/>
    <property type="molecule type" value="Genomic_DNA"/>
</dbReference>